<dbReference type="InterPro" id="IPR020045">
    <property type="entry name" value="DNA_polI_H3TH"/>
</dbReference>
<name>A0A0F9KHE1_9ZZZZ</name>
<dbReference type="InterPro" id="IPR020046">
    <property type="entry name" value="5-3_exonucl_a-hlix_arch_N"/>
</dbReference>
<dbReference type="InterPro" id="IPR036279">
    <property type="entry name" value="5-3_exonuclease_C_sf"/>
</dbReference>
<dbReference type="CDD" id="cd09898">
    <property type="entry name" value="H3TH_53EXO"/>
    <property type="match status" value="1"/>
</dbReference>
<evidence type="ECO:0000256" key="1">
    <source>
        <dbReference type="ARBA" id="ARBA00022722"/>
    </source>
</evidence>
<dbReference type="CDD" id="cd09859">
    <property type="entry name" value="PIN_53EXO"/>
    <property type="match status" value="1"/>
</dbReference>
<dbReference type="Pfam" id="PF02739">
    <property type="entry name" value="5_3_exonuc_N"/>
    <property type="match status" value="1"/>
</dbReference>
<feature type="non-terminal residue" evidence="6">
    <location>
        <position position="356"/>
    </location>
</feature>
<accession>A0A0F9KHE1</accession>
<dbReference type="InterPro" id="IPR038969">
    <property type="entry name" value="FEN"/>
</dbReference>
<protein>
    <recommendedName>
        <fullName evidence="5">5'-3' exonuclease domain-containing protein</fullName>
    </recommendedName>
</protein>
<evidence type="ECO:0000256" key="3">
    <source>
        <dbReference type="ARBA" id="ARBA00022839"/>
    </source>
</evidence>
<reference evidence="6" key="1">
    <citation type="journal article" date="2015" name="Nature">
        <title>Complex archaea that bridge the gap between prokaryotes and eukaryotes.</title>
        <authorList>
            <person name="Spang A."/>
            <person name="Saw J.H."/>
            <person name="Jorgensen S.L."/>
            <person name="Zaremba-Niedzwiedzka K."/>
            <person name="Martijn J."/>
            <person name="Lind A.E."/>
            <person name="van Eijk R."/>
            <person name="Schleper C."/>
            <person name="Guy L."/>
            <person name="Ettema T.J."/>
        </authorList>
    </citation>
    <scope>NUCLEOTIDE SEQUENCE</scope>
</reference>
<dbReference type="Gene3D" id="3.40.50.1010">
    <property type="entry name" value="5'-nuclease"/>
    <property type="match status" value="1"/>
</dbReference>
<dbReference type="AlphaFoldDB" id="A0A0F9KHE1"/>
<keyword evidence="3" id="KW-0269">Exonuclease</keyword>
<evidence type="ECO:0000259" key="5">
    <source>
        <dbReference type="SMART" id="SM00475"/>
    </source>
</evidence>
<dbReference type="InterPro" id="IPR029060">
    <property type="entry name" value="PIN-like_dom_sf"/>
</dbReference>
<dbReference type="GO" id="GO:0033567">
    <property type="term" value="P:DNA replication, Okazaki fragment processing"/>
    <property type="evidence" value="ECO:0007669"/>
    <property type="project" value="InterPro"/>
</dbReference>
<dbReference type="EMBL" id="LAZR01008033">
    <property type="protein sequence ID" value="KKM81348.1"/>
    <property type="molecule type" value="Genomic_DNA"/>
</dbReference>
<dbReference type="FunFam" id="3.40.50.1010:FF:000001">
    <property type="entry name" value="DNA polymerase I"/>
    <property type="match status" value="1"/>
</dbReference>
<organism evidence="6">
    <name type="scientific">marine sediment metagenome</name>
    <dbReference type="NCBI Taxonomy" id="412755"/>
    <lineage>
        <taxon>unclassified sequences</taxon>
        <taxon>metagenomes</taxon>
        <taxon>ecological metagenomes</taxon>
    </lineage>
</organism>
<dbReference type="SUPFAM" id="SSF88723">
    <property type="entry name" value="PIN domain-like"/>
    <property type="match status" value="1"/>
</dbReference>
<evidence type="ECO:0000256" key="4">
    <source>
        <dbReference type="ARBA" id="ARBA00023125"/>
    </source>
</evidence>
<dbReference type="PANTHER" id="PTHR42646">
    <property type="entry name" value="FLAP ENDONUCLEASE XNI"/>
    <property type="match status" value="1"/>
</dbReference>
<keyword evidence="2" id="KW-0378">Hydrolase</keyword>
<dbReference type="GO" id="GO:0017108">
    <property type="term" value="F:5'-flap endonuclease activity"/>
    <property type="evidence" value="ECO:0007669"/>
    <property type="project" value="InterPro"/>
</dbReference>
<dbReference type="FunFam" id="1.10.150.20:FF:000003">
    <property type="entry name" value="DNA polymerase I"/>
    <property type="match status" value="1"/>
</dbReference>
<evidence type="ECO:0000313" key="6">
    <source>
        <dbReference type="EMBL" id="KKM81348.1"/>
    </source>
</evidence>
<dbReference type="InterPro" id="IPR008918">
    <property type="entry name" value="HhH2"/>
</dbReference>
<proteinExistence type="predicted"/>
<keyword evidence="1" id="KW-0540">Nuclease</keyword>
<comment type="caution">
    <text evidence="6">The sequence shown here is derived from an EMBL/GenBank/DDBJ whole genome shotgun (WGS) entry which is preliminary data.</text>
</comment>
<dbReference type="Pfam" id="PF01367">
    <property type="entry name" value="5_3_exonuc"/>
    <property type="match status" value="1"/>
</dbReference>
<dbReference type="SMART" id="SM00279">
    <property type="entry name" value="HhH2"/>
    <property type="match status" value="1"/>
</dbReference>
<sequence>MYRAFFALPTTLSTSEGVITNAVYGFLSMLIKLIKDQNPNCLAVAFDKGIVTFRHDTFADYKAHRPETPDELRPQFDLIKEVLASLDIPIYEKEGYEADDILATAARQVEDGSDVFVVTSDKDAFQLIDDHIKVLTTRKGISDIVIYDKERLYERYGITPEQMPDMLGLKGDPSDNIPGVPGVGEKTATKLIQEYGSMEKIYDNVDNIKGDKLKENLRNFKEQAEISKELAKLHFETPVDFDLNKCKVHWDLGKAQETFSKYEFNTLFERLRELTPEEEKEAGFKPEIKQSTFSDVKTELDKAKTLGLDFLISDGEIKSILLCFDKDVFVLDAKELESLKPYLENESLKKTSFSAK</sequence>
<gene>
    <name evidence="6" type="ORF">LCGC14_1330770</name>
</gene>
<feature type="domain" description="5'-3' exonuclease" evidence="5">
    <location>
        <begin position="1"/>
        <end position="249"/>
    </location>
</feature>
<evidence type="ECO:0000256" key="2">
    <source>
        <dbReference type="ARBA" id="ARBA00022801"/>
    </source>
</evidence>
<dbReference type="GO" id="GO:0008409">
    <property type="term" value="F:5'-3' exonuclease activity"/>
    <property type="evidence" value="ECO:0007669"/>
    <property type="project" value="InterPro"/>
</dbReference>
<dbReference type="GO" id="GO:0003677">
    <property type="term" value="F:DNA binding"/>
    <property type="evidence" value="ECO:0007669"/>
    <property type="project" value="UniProtKB-KW"/>
</dbReference>
<dbReference type="InterPro" id="IPR002421">
    <property type="entry name" value="5-3_exonuclease"/>
</dbReference>
<dbReference type="Gene3D" id="1.10.150.20">
    <property type="entry name" value="5' to 3' exonuclease, C-terminal subdomain"/>
    <property type="match status" value="1"/>
</dbReference>
<keyword evidence="4" id="KW-0238">DNA-binding</keyword>
<dbReference type="SMART" id="SM00475">
    <property type="entry name" value="53EXOc"/>
    <property type="match status" value="1"/>
</dbReference>
<dbReference type="PANTHER" id="PTHR42646:SF2">
    <property type="entry name" value="5'-3' EXONUCLEASE FAMILY PROTEIN"/>
    <property type="match status" value="1"/>
</dbReference>
<dbReference type="SUPFAM" id="SSF47807">
    <property type="entry name" value="5' to 3' exonuclease, C-terminal subdomain"/>
    <property type="match status" value="1"/>
</dbReference>